<evidence type="ECO:0000313" key="3">
    <source>
        <dbReference type="Proteomes" id="UP000306912"/>
    </source>
</evidence>
<dbReference type="EMBL" id="VBWP01000002">
    <property type="protein sequence ID" value="TLG76786.1"/>
    <property type="molecule type" value="Genomic_DNA"/>
</dbReference>
<dbReference type="Proteomes" id="UP000306912">
    <property type="component" value="Unassembled WGS sequence"/>
</dbReference>
<gene>
    <name evidence="2" type="ORF">FEZ08_03990</name>
</gene>
<sequence length="376" mass="42739">MRGFIKMQVCSGCGAQIVNGARKCSYCGTEIKIDISEQSFMQQAREYRNKQQFAKAIEAYSKWVADDLRNSDVWLEYMDFLLDYAKLQGYRNFGAITRAYSMMLSYILRAELFAGFNDQTRAMSLFEEIVEVYQQLGNATVGNLQVEKVGDLQQLLNVVSQLATTGNEQPSFSMFNKLQLLFTAFFEQGYANSCLQVNLMKLETIQTIPNLFEDYKVRAALNGEQLIKQEQIAKKVEVSIVFPIIRGILFGTSVLILCLFIMVAISMSGSMNEIGIMILVSLFVAVASFTVEYLLAKTYSPFKYICRVIGYISTFITFITFLQYLGLTIIDAIYRYQLTNGKVIIVKPQPSKLSMLIDQYISGQLSRRDVIIRLFS</sequence>
<feature type="transmembrane region" description="Helical" evidence="1">
    <location>
        <begin position="308"/>
        <end position="330"/>
    </location>
</feature>
<protein>
    <submittedName>
        <fullName evidence="2">Zinc-ribbon domain-containing protein</fullName>
    </submittedName>
</protein>
<keyword evidence="1" id="KW-0812">Transmembrane</keyword>
<name>A0A5R8QG92_9FIRM</name>
<comment type="caution">
    <text evidence="2">The sequence shown here is derived from an EMBL/GenBank/DDBJ whole genome shotgun (WGS) entry which is preliminary data.</text>
</comment>
<proteinExistence type="predicted"/>
<keyword evidence="1" id="KW-0472">Membrane</keyword>
<reference evidence="2 3" key="1">
    <citation type="submission" date="2019-05" db="EMBL/GenBank/DDBJ databases">
        <title>Culicoidintestinum kansasii gen. nov., sp. nov. from the gastrointestinal tract of the biting midge, Culicoides sonorensis.</title>
        <authorList>
            <person name="Neupane S."/>
            <person name="Ghosh A."/>
            <person name="Gunther S."/>
            <person name="Martin K."/>
            <person name="Zurek L."/>
        </authorList>
    </citation>
    <scope>NUCLEOTIDE SEQUENCE [LARGE SCALE GENOMIC DNA]</scope>
    <source>
        <strain evidence="2 3">CS-1</strain>
    </source>
</reference>
<feature type="transmembrane region" description="Helical" evidence="1">
    <location>
        <begin position="244"/>
        <end position="268"/>
    </location>
</feature>
<keyword evidence="1" id="KW-1133">Transmembrane helix</keyword>
<feature type="transmembrane region" description="Helical" evidence="1">
    <location>
        <begin position="274"/>
        <end position="296"/>
    </location>
</feature>
<dbReference type="AlphaFoldDB" id="A0A5R8QG92"/>
<keyword evidence="3" id="KW-1185">Reference proteome</keyword>
<evidence type="ECO:0000313" key="2">
    <source>
        <dbReference type="EMBL" id="TLG76786.1"/>
    </source>
</evidence>
<accession>A0A5R8QG92</accession>
<dbReference type="InParanoid" id="A0A5R8QG92"/>
<dbReference type="OrthoDB" id="9816361at2"/>
<evidence type="ECO:0000256" key="1">
    <source>
        <dbReference type="SAM" id="Phobius"/>
    </source>
</evidence>
<organism evidence="2 3">
    <name type="scientific">Culicoidibacter larvae</name>
    <dbReference type="NCBI Taxonomy" id="2579976"/>
    <lineage>
        <taxon>Bacteria</taxon>
        <taxon>Bacillati</taxon>
        <taxon>Bacillota</taxon>
        <taxon>Culicoidibacteria</taxon>
        <taxon>Culicoidibacterales</taxon>
        <taxon>Culicoidibacteraceae</taxon>
        <taxon>Culicoidibacter</taxon>
    </lineage>
</organism>